<dbReference type="GO" id="GO:0032259">
    <property type="term" value="P:methylation"/>
    <property type="evidence" value="ECO:0007669"/>
    <property type="project" value="UniProtKB-KW"/>
</dbReference>
<dbReference type="InterPro" id="IPR047048">
    <property type="entry name" value="TlyA"/>
</dbReference>
<dbReference type="Pfam" id="PF01728">
    <property type="entry name" value="FtsJ"/>
    <property type="match status" value="1"/>
</dbReference>
<comment type="similarity">
    <text evidence="2">Belongs to the TlyA family.</text>
</comment>
<accession>A0ABV3Y3W4</accession>
<dbReference type="SMART" id="SM00363">
    <property type="entry name" value="S4"/>
    <property type="match status" value="1"/>
</dbReference>
<organism evidence="5 6">
    <name type="scientific">Ferrimicrobium acidiphilum</name>
    <dbReference type="NCBI Taxonomy" id="121039"/>
    <lineage>
        <taxon>Bacteria</taxon>
        <taxon>Bacillati</taxon>
        <taxon>Actinomycetota</taxon>
        <taxon>Acidimicrobiia</taxon>
        <taxon>Acidimicrobiales</taxon>
        <taxon>Acidimicrobiaceae</taxon>
        <taxon>Ferrimicrobium</taxon>
    </lineage>
</organism>
<dbReference type="CDD" id="cd02440">
    <property type="entry name" value="AdoMet_MTases"/>
    <property type="match status" value="1"/>
</dbReference>
<dbReference type="GO" id="GO:0008168">
    <property type="term" value="F:methyltransferase activity"/>
    <property type="evidence" value="ECO:0007669"/>
    <property type="project" value="UniProtKB-KW"/>
</dbReference>
<keyword evidence="1 3" id="KW-0694">RNA-binding</keyword>
<evidence type="ECO:0000313" key="6">
    <source>
        <dbReference type="Proteomes" id="UP001560267"/>
    </source>
</evidence>
<dbReference type="SUPFAM" id="SSF55174">
    <property type="entry name" value="Alpha-L RNA-binding motif"/>
    <property type="match status" value="1"/>
</dbReference>
<dbReference type="NCBIfam" id="TIGR00478">
    <property type="entry name" value="tly"/>
    <property type="match status" value="1"/>
</dbReference>
<dbReference type="PANTHER" id="PTHR32319:SF0">
    <property type="entry name" value="BACTERIAL HEMOLYSIN-LIKE PROTEIN"/>
    <property type="match status" value="1"/>
</dbReference>
<dbReference type="SUPFAM" id="SSF53335">
    <property type="entry name" value="S-adenosyl-L-methionine-dependent methyltransferases"/>
    <property type="match status" value="1"/>
</dbReference>
<protein>
    <submittedName>
        <fullName evidence="5">TlyA family RNA methyltransferase</fullName>
    </submittedName>
</protein>
<dbReference type="InterPro" id="IPR004538">
    <property type="entry name" value="Hemolysin_A/TlyA"/>
</dbReference>
<dbReference type="InterPro" id="IPR029063">
    <property type="entry name" value="SAM-dependent_MTases_sf"/>
</dbReference>
<evidence type="ECO:0000256" key="1">
    <source>
        <dbReference type="ARBA" id="ARBA00022884"/>
    </source>
</evidence>
<dbReference type="Proteomes" id="UP001560267">
    <property type="component" value="Unassembled WGS sequence"/>
</dbReference>
<comment type="caution">
    <text evidence="5">The sequence shown here is derived from an EMBL/GenBank/DDBJ whole genome shotgun (WGS) entry which is preliminary data.</text>
</comment>
<dbReference type="RefSeq" id="WP_369084714.1">
    <property type="nucleotide sequence ID" value="NZ_JBFSHR010000043.1"/>
</dbReference>
<dbReference type="PANTHER" id="PTHR32319">
    <property type="entry name" value="BACTERIAL HEMOLYSIN-LIKE PROTEIN"/>
    <property type="match status" value="1"/>
</dbReference>
<dbReference type="EMBL" id="JBFSHR010000043">
    <property type="protein sequence ID" value="MEX6430251.1"/>
    <property type="molecule type" value="Genomic_DNA"/>
</dbReference>
<proteinExistence type="inferred from homology"/>
<keyword evidence="5" id="KW-0489">Methyltransferase</keyword>
<dbReference type="Pfam" id="PF01479">
    <property type="entry name" value="S4"/>
    <property type="match status" value="1"/>
</dbReference>
<evidence type="ECO:0000259" key="4">
    <source>
        <dbReference type="SMART" id="SM00363"/>
    </source>
</evidence>
<dbReference type="PROSITE" id="PS50889">
    <property type="entry name" value="S4"/>
    <property type="match status" value="1"/>
</dbReference>
<evidence type="ECO:0000313" key="5">
    <source>
        <dbReference type="EMBL" id="MEX6430251.1"/>
    </source>
</evidence>
<sequence length="267" mass="28833">MARRQRLDRELLDRGLARSRAQAELLIAERQVTVNGAVALKAAHLVAPADAIELLASNDWHSRGFDKLFGALHDCRIVVADKQCLDVGASTGGFVQALLDAGARSVAAIDVGTAQLDVRLRGDGRVAVHEQTDIRSYVWTLPSPPDLITVDVSFISVTKIAAALRELAGPATELLILIKPQFEVDRAIASRHRGVIREITLHAEVLARVLSSLAEHGLVTTRLVPSRRKGTKGNQEYFAYAYLGTPPAGDIAENRWQSLIGEALGTG</sequence>
<dbReference type="InterPro" id="IPR036986">
    <property type="entry name" value="S4_RNA-bd_sf"/>
</dbReference>
<feature type="domain" description="RNA-binding S4" evidence="4">
    <location>
        <begin position="5"/>
        <end position="69"/>
    </location>
</feature>
<reference evidence="5 6" key="1">
    <citation type="submission" date="2024-07" db="EMBL/GenBank/DDBJ databases">
        <title>Draft Genome Sequence of Ferrimicrobium acidiphilum Strain YE2023, Isolated from a Pulp of Bioleach Reactor.</title>
        <authorList>
            <person name="Elkina Y.A."/>
            <person name="Bulaeva A.G."/>
            <person name="Beletsky A.V."/>
            <person name="Mardanov A.V."/>
        </authorList>
    </citation>
    <scope>NUCLEOTIDE SEQUENCE [LARGE SCALE GENOMIC DNA]</scope>
    <source>
        <strain evidence="5 6">YE2023</strain>
    </source>
</reference>
<gene>
    <name evidence="5" type="ORF">AB6A68_10470</name>
</gene>
<dbReference type="InterPro" id="IPR002877">
    <property type="entry name" value="RNA_MeTrfase_FtsJ_dom"/>
</dbReference>
<dbReference type="InterPro" id="IPR002942">
    <property type="entry name" value="S4_RNA-bd"/>
</dbReference>
<dbReference type="Gene3D" id="3.40.50.150">
    <property type="entry name" value="Vaccinia Virus protein VP39"/>
    <property type="match status" value="1"/>
</dbReference>
<dbReference type="CDD" id="cd00165">
    <property type="entry name" value="S4"/>
    <property type="match status" value="1"/>
</dbReference>
<keyword evidence="6" id="KW-1185">Reference proteome</keyword>
<name>A0ABV3Y3W4_9ACTN</name>
<evidence type="ECO:0000256" key="3">
    <source>
        <dbReference type="PROSITE-ProRule" id="PRU00182"/>
    </source>
</evidence>
<dbReference type="Gene3D" id="3.10.290.10">
    <property type="entry name" value="RNA-binding S4 domain"/>
    <property type="match status" value="1"/>
</dbReference>
<evidence type="ECO:0000256" key="2">
    <source>
        <dbReference type="ARBA" id="ARBA00029460"/>
    </source>
</evidence>
<keyword evidence="5" id="KW-0808">Transferase</keyword>